<dbReference type="Gene3D" id="3.30.70.100">
    <property type="match status" value="1"/>
</dbReference>
<keyword evidence="3" id="KW-1185">Reference proteome</keyword>
<organism evidence="2 3">
    <name type="scientific">Comamonas resistens</name>
    <dbReference type="NCBI Taxonomy" id="3046670"/>
    <lineage>
        <taxon>Bacteria</taxon>
        <taxon>Pseudomonadati</taxon>
        <taxon>Pseudomonadota</taxon>
        <taxon>Betaproteobacteria</taxon>
        <taxon>Burkholderiales</taxon>
        <taxon>Comamonadaceae</taxon>
        <taxon>Comamonas</taxon>
    </lineage>
</organism>
<dbReference type="PROSITE" id="PS50925">
    <property type="entry name" value="BLUF"/>
    <property type="match status" value="1"/>
</dbReference>
<protein>
    <submittedName>
        <fullName evidence="2">BLUF domain-containing protein</fullName>
    </submittedName>
</protein>
<proteinExistence type="predicted"/>
<dbReference type="InterPro" id="IPR036046">
    <property type="entry name" value="Acylphosphatase-like_dom_sf"/>
</dbReference>
<dbReference type="Pfam" id="PF04940">
    <property type="entry name" value="BLUF"/>
    <property type="match status" value="1"/>
</dbReference>
<evidence type="ECO:0000259" key="1">
    <source>
        <dbReference type="PROSITE" id="PS50925"/>
    </source>
</evidence>
<dbReference type="SUPFAM" id="SSF54975">
    <property type="entry name" value="Acylphosphatase/BLUF domain-like"/>
    <property type="match status" value="1"/>
</dbReference>
<dbReference type="EMBL" id="CP125947">
    <property type="protein sequence ID" value="WHS65601.1"/>
    <property type="molecule type" value="Genomic_DNA"/>
</dbReference>
<accession>A0ABY8SWF1</accession>
<name>A0ABY8SWF1_9BURK</name>
<sequence length="134" mass="14915">MSLSTGLHAFLYCSSICPRQPVSVVGDIVKAAREKNAALNLTGILVFDGQHFCQYLEGPSSSVSSVLQSILEDNRHTDVRLQFHGPVDAERQFKDWAIAYAQSEQQLALDEIADFKGREALALFRQLLPNLDYC</sequence>
<dbReference type="SMART" id="SM01034">
    <property type="entry name" value="BLUF"/>
    <property type="match status" value="1"/>
</dbReference>
<dbReference type="RefSeq" id="WP_283486701.1">
    <property type="nucleotide sequence ID" value="NZ_CP125947.1"/>
</dbReference>
<reference evidence="2 3" key="1">
    <citation type="submission" date="2023-05" db="EMBL/GenBank/DDBJ databases">
        <authorList>
            <person name="Yin Y."/>
            <person name="Lu Z."/>
        </authorList>
    </citation>
    <scope>NUCLEOTIDE SEQUENCE [LARGE SCALE GENOMIC DNA]</scope>
    <source>
        <strain evidence="2 3">ZM22</strain>
    </source>
</reference>
<evidence type="ECO:0000313" key="3">
    <source>
        <dbReference type="Proteomes" id="UP001240697"/>
    </source>
</evidence>
<dbReference type="Proteomes" id="UP001240697">
    <property type="component" value="Chromosome"/>
</dbReference>
<feature type="domain" description="BLUF" evidence="1">
    <location>
        <begin position="7"/>
        <end position="99"/>
    </location>
</feature>
<dbReference type="InterPro" id="IPR007024">
    <property type="entry name" value="BLUF_domain"/>
</dbReference>
<gene>
    <name evidence="2" type="ORF">QMY55_00105</name>
</gene>
<evidence type="ECO:0000313" key="2">
    <source>
        <dbReference type="EMBL" id="WHS65601.1"/>
    </source>
</evidence>